<dbReference type="RefSeq" id="XP_052744842.1">
    <property type="nucleotide sequence ID" value="XM_052888882.1"/>
</dbReference>
<dbReference type="PANTHER" id="PTHR47331">
    <property type="entry name" value="PHD-TYPE DOMAIN-CONTAINING PROTEIN"/>
    <property type="match status" value="1"/>
</dbReference>
<dbReference type="PANTHER" id="PTHR47331:SF1">
    <property type="entry name" value="GAG-LIKE PROTEIN"/>
    <property type="match status" value="1"/>
</dbReference>
<keyword evidence="1" id="KW-1185">Reference proteome</keyword>
<evidence type="ECO:0000313" key="2">
    <source>
        <dbReference type="RefSeq" id="XP_052744842.1"/>
    </source>
</evidence>
<protein>
    <submittedName>
        <fullName evidence="2">Uncharacterized protein LOC128199437</fullName>
    </submittedName>
</protein>
<reference evidence="2" key="1">
    <citation type="submission" date="2025-08" db="UniProtKB">
        <authorList>
            <consortium name="RefSeq"/>
        </authorList>
    </citation>
    <scope>IDENTIFICATION</scope>
</reference>
<gene>
    <name evidence="2" type="primary">LOC128199437</name>
</gene>
<dbReference type="GeneID" id="128199437"/>
<dbReference type="InterPro" id="IPR043502">
    <property type="entry name" value="DNA/RNA_pol_sf"/>
</dbReference>
<dbReference type="Pfam" id="PF05380">
    <property type="entry name" value="Peptidase_A17"/>
    <property type="match status" value="1"/>
</dbReference>
<evidence type="ECO:0000313" key="1">
    <source>
        <dbReference type="Proteomes" id="UP001652582"/>
    </source>
</evidence>
<accession>A0ABM3M0K2</accession>
<proteinExistence type="predicted"/>
<dbReference type="SUPFAM" id="SSF56672">
    <property type="entry name" value="DNA/RNA polymerases"/>
    <property type="match status" value="1"/>
</dbReference>
<sequence length="657" mass="77244">MHLKIREENLLKQFWELETEPNNIFQKKLTNEEIKCENFFQSTATRDNDGRYVVRLPVKKEKPECEEGQFRELASKRFYSTEKKLLENPKHYEEYQKVMKEYLSLNHMKLIESNEEKADSTTVYLSHHAVVKEDKDTTKVRIVFDATQKDVNNVSLNDSLIEGRKLQQDLKHLLMRWRCGKIAIVKMYRQVRVHDDDTKYQRILWRPDPNQPIQHYKVLTLTFGTAFASYFAVKCLQQIAKDERYKYQMAAEREDFYVDDLMTTCKTEKEFKLMYNEMNNLLHGSGFQLQKWSSNSENFLKYASEETTSSDKSIKIKANDTLKVLGITWNRTADEFEFGINLQNTNDKITKRRILLDIARLYDPMGWIAPVIVKAKIYIQKLWQANLDWDDTLPENLLSEWLNFRTDSVNPKNVKIPRCMKLTDNSHRELHAYVDASKSAYAAVIYLRTADTEGNVHVSLVTAKTKVAPIEKEVYIPRLELCGAVLAAKLLYEVSQVLDISINNSFAWTDTTVVLAWLRDLPNRWTTFDSNRVSEIINIVDYERWSHVTTVFNPADWASIGPQPSELLDHELWWKGLQWLHSRELECNKTEFNTHKEEKPMKTYVAIKETEDKFPWTKFSSLSKALRILSLCKRFLILTKLSKEERHKIKPIITTDE</sequence>
<dbReference type="Proteomes" id="UP001652582">
    <property type="component" value="Chromosome 24"/>
</dbReference>
<name>A0ABM3M0K2_BICAN</name>
<dbReference type="InterPro" id="IPR008042">
    <property type="entry name" value="Retrotrans_Pao"/>
</dbReference>
<organism evidence="1 2">
    <name type="scientific">Bicyclus anynana</name>
    <name type="common">Squinting bush brown butterfly</name>
    <dbReference type="NCBI Taxonomy" id="110368"/>
    <lineage>
        <taxon>Eukaryota</taxon>
        <taxon>Metazoa</taxon>
        <taxon>Ecdysozoa</taxon>
        <taxon>Arthropoda</taxon>
        <taxon>Hexapoda</taxon>
        <taxon>Insecta</taxon>
        <taxon>Pterygota</taxon>
        <taxon>Neoptera</taxon>
        <taxon>Endopterygota</taxon>
        <taxon>Lepidoptera</taxon>
        <taxon>Glossata</taxon>
        <taxon>Ditrysia</taxon>
        <taxon>Papilionoidea</taxon>
        <taxon>Nymphalidae</taxon>
        <taxon>Satyrinae</taxon>
        <taxon>Satyrini</taxon>
        <taxon>Mycalesina</taxon>
        <taxon>Bicyclus</taxon>
    </lineage>
</organism>